<dbReference type="InterPro" id="IPR052125">
    <property type="entry name" value="KLHDC10"/>
</dbReference>
<gene>
    <name evidence="3" type="primary">ORF212816</name>
</gene>
<evidence type="ECO:0000256" key="1">
    <source>
        <dbReference type="ARBA" id="ARBA00022441"/>
    </source>
</evidence>
<feature type="non-terminal residue" evidence="3">
    <location>
        <position position="1"/>
    </location>
</feature>
<dbReference type="PANTHER" id="PTHR46428">
    <property type="entry name" value="KELCH DOMAIN-CONTAINING PROTEIN 10"/>
    <property type="match status" value="1"/>
</dbReference>
<name>A0A0B7BTU8_9EUPU</name>
<dbReference type="Gene3D" id="2.120.10.80">
    <property type="entry name" value="Kelch-type beta propeller"/>
    <property type="match status" value="1"/>
</dbReference>
<evidence type="ECO:0000313" key="3">
    <source>
        <dbReference type="EMBL" id="CEK96634.1"/>
    </source>
</evidence>
<dbReference type="InterPro" id="IPR015915">
    <property type="entry name" value="Kelch-typ_b-propeller"/>
</dbReference>
<reference evidence="3" key="1">
    <citation type="submission" date="2014-12" db="EMBL/GenBank/DDBJ databases">
        <title>Insight into the proteome of Arion vulgaris.</title>
        <authorList>
            <person name="Aradska J."/>
            <person name="Bulat T."/>
            <person name="Smidak R."/>
            <person name="Sarate P."/>
            <person name="Gangsoo J."/>
            <person name="Sialana F."/>
            <person name="Bilban M."/>
            <person name="Lubec G."/>
        </authorList>
    </citation>
    <scope>NUCLEOTIDE SEQUENCE</scope>
    <source>
        <tissue evidence="3">Skin</tissue>
    </source>
</reference>
<proteinExistence type="predicted"/>
<organism evidence="3">
    <name type="scientific">Arion vulgaris</name>
    <dbReference type="NCBI Taxonomy" id="1028688"/>
    <lineage>
        <taxon>Eukaryota</taxon>
        <taxon>Metazoa</taxon>
        <taxon>Spiralia</taxon>
        <taxon>Lophotrochozoa</taxon>
        <taxon>Mollusca</taxon>
        <taxon>Gastropoda</taxon>
        <taxon>Heterobranchia</taxon>
        <taxon>Euthyneura</taxon>
        <taxon>Panpulmonata</taxon>
        <taxon>Eupulmonata</taxon>
        <taxon>Stylommatophora</taxon>
        <taxon>Helicina</taxon>
        <taxon>Arionoidea</taxon>
        <taxon>Arionidae</taxon>
        <taxon>Arion</taxon>
    </lineage>
</organism>
<keyword evidence="1" id="KW-0880">Kelch repeat</keyword>
<dbReference type="EMBL" id="HACG01049769">
    <property type="protein sequence ID" value="CEK96634.1"/>
    <property type="molecule type" value="Transcribed_RNA"/>
</dbReference>
<protein>
    <submittedName>
        <fullName evidence="3">Uncharacterized protein</fullName>
    </submittedName>
</protein>
<evidence type="ECO:0000256" key="2">
    <source>
        <dbReference type="ARBA" id="ARBA00022737"/>
    </source>
</evidence>
<accession>A0A0B7BTU8</accession>
<dbReference type="AlphaFoldDB" id="A0A0B7BTU8"/>
<sequence>GTSTADEMTLFDDIWKFSLKEATWLKYSTTLSVPLYFHSADLLPCKGCIIIFGGVTNYGAEAVRTKRILSIRVAVGDLLELAWEVVCECIKDRWDEVDMNELGIPLTLQAKVGV</sequence>
<dbReference type="PANTHER" id="PTHR46428:SF1">
    <property type="entry name" value="KELCH DOMAIN-CONTAINING PROTEIN 10"/>
    <property type="match status" value="1"/>
</dbReference>
<keyword evidence="2" id="KW-0677">Repeat</keyword>
<dbReference type="SUPFAM" id="SSF117281">
    <property type="entry name" value="Kelch motif"/>
    <property type="match status" value="1"/>
</dbReference>
<dbReference type="GO" id="GO:0032874">
    <property type="term" value="P:positive regulation of stress-activated MAPK cascade"/>
    <property type="evidence" value="ECO:0007669"/>
    <property type="project" value="TreeGrafter"/>
</dbReference>